<keyword evidence="2" id="KW-0472">Membrane</keyword>
<evidence type="ECO:0000256" key="1">
    <source>
        <dbReference type="SAM" id="MobiDB-lite"/>
    </source>
</evidence>
<feature type="compositionally biased region" description="Basic and acidic residues" evidence="1">
    <location>
        <begin position="127"/>
        <end position="137"/>
    </location>
</feature>
<sequence length="252" mass="28099">MQDKDFDNLFKDRFEHATVEPSGDLWANISQDLEPKKRRFSLVYWSAAAVLLLGVGIAFLYQPEENKRLTAARTPDTGNKTVQQVAEPKTAEPVPARPQTETNVPALAVVQPPAETGKRKRVSPAQPEREPAKEQVVRHVKPETMIATADKPRETATQTDLPQQTEIAIASAEPKPVKNDGFRTQAAFPQAGQEDSTEDEPRERSGRRERGILAFVGKVKDKFDKTTKNIITEKNGTMSIDLGFVRIDKEIN</sequence>
<dbReference type="RefSeq" id="WP_107216834.1">
    <property type="nucleotide sequence ID" value="NZ_KZ686271.1"/>
</dbReference>
<comment type="caution">
    <text evidence="3">The sequence shown here is derived from an EMBL/GenBank/DDBJ whole genome shotgun (WGS) entry which is preliminary data.</text>
</comment>
<feature type="region of interest" description="Disordered" evidence="1">
    <location>
        <begin position="112"/>
        <end position="137"/>
    </location>
</feature>
<gene>
    <name evidence="3" type="ORF">C7T94_16800</name>
</gene>
<dbReference type="EMBL" id="PYLS01000007">
    <property type="protein sequence ID" value="PST81859.1"/>
    <property type="molecule type" value="Genomic_DNA"/>
</dbReference>
<name>A0A2T3HHE2_9SPHI</name>
<keyword evidence="4" id="KW-1185">Reference proteome</keyword>
<dbReference type="AlphaFoldDB" id="A0A2T3HHE2"/>
<evidence type="ECO:0000256" key="2">
    <source>
        <dbReference type="SAM" id="Phobius"/>
    </source>
</evidence>
<protein>
    <submittedName>
        <fullName evidence="3">Uncharacterized protein</fullName>
    </submittedName>
</protein>
<keyword evidence="2" id="KW-1133">Transmembrane helix</keyword>
<feature type="region of interest" description="Disordered" evidence="1">
    <location>
        <begin position="71"/>
        <end position="98"/>
    </location>
</feature>
<proteinExistence type="predicted"/>
<reference evidence="3 4" key="1">
    <citation type="submission" date="2018-03" db="EMBL/GenBank/DDBJ databases">
        <authorList>
            <person name="Keele B.F."/>
        </authorList>
    </citation>
    <scope>NUCLEOTIDE SEQUENCE [LARGE SCALE GENOMIC DNA]</scope>
    <source>
        <strain evidence="3 4">YL28-9</strain>
    </source>
</reference>
<dbReference type="OrthoDB" id="790344at2"/>
<dbReference type="Proteomes" id="UP000240912">
    <property type="component" value="Unassembled WGS sequence"/>
</dbReference>
<feature type="transmembrane region" description="Helical" evidence="2">
    <location>
        <begin position="42"/>
        <end position="61"/>
    </location>
</feature>
<keyword evidence="2" id="KW-0812">Transmembrane</keyword>
<evidence type="ECO:0000313" key="3">
    <source>
        <dbReference type="EMBL" id="PST81859.1"/>
    </source>
</evidence>
<evidence type="ECO:0000313" key="4">
    <source>
        <dbReference type="Proteomes" id="UP000240912"/>
    </source>
</evidence>
<feature type="region of interest" description="Disordered" evidence="1">
    <location>
        <begin position="174"/>
        <end position="211"/>
    </location>
</feature>
<accession>A0A2T3HHE2</accession>
<feature type="compositionally biased region" description="Basic and acidic residues" evidence="1">
    <location>
        <begin position="199"/>
        <end position="211"/>
    </location>
</feature>
<organism evidence="3 4">
    <name type="scientific">Pedobacter yulinensis</name>
    <dbReference type="NCBI Taxonomy" id="2126353"/>
    <lineage>
        <taxon>Bacteria</taxon>
        <taxon>Pseudomonadati</taxon>
        <taxon>Bacteroidota</taxon>
        <taxon>Sphingobacteriia</taxon>
        <taxon>Sphingobacteriales</taxon>
        <taxon>Sphingobacteriaceae</taxon>
        <taxon>Pedobacter</taxon>
    </lineage>
</organism>